<evidence type="ECO:0000313" key="1">
    <source>
        <dbReference type="EMBL" id="GFH38169.1"/>
    </source>
</evidence>
<protein>
    <submittedName>
        <fullName evidence="1">Uncharacterized protein</fullName>
    </submittedName>
</protein>
<sequence length="52" mass="5285">MRTGPVPGRTVLARIAALRIVPVRTPRRRPALGAAGLFVSGASAAVGPVRAP</sequence>
<proteinExistence type="predicted"/>
<dbReference type="Proteomes" id="UP000484988">
    <property type="component" value="Unassembled WGS sequence"/>
</dbReference>
<reference evidence="1 2" key="1">
    <citation type="submission" date="2020-02" db="EMBL/GenBank/DDBJ databases">
        <title>Whole Genome Shotgun Sequence of Streptomyces sp. strain CWH03.</title>
        <authorList>
            <person name="Dohra H."/>
            <person name="Kodani S."/>
            <person name="Yamamura H."/>
        </authorList>
    </citation>
    <scope>NUCLEOTIDE SEQUENCE [LARGE SCALE GENOMIC DNA]</scope>
    <source>
        <strain evidence="1 2">CWH03</strain>
    </source>
</reference>
<name>A0A6A0AZ02_9ACTN</name>
<comment type="caution">
    <text evidence="1">The sequence shown here is derived from an EMBL/GenBank/DDBJ whole genome shotgun (WGS) entry which is preliminary data.</text>
</comment>
<dbReference type="AlphaFoldDB" id="A0A6A0AZ02"/>
<evidence type="ECO:0000313" key="2">
    <source>
        <dbReference type="Proteomes" id="UP000484988"/>
    </source>
</evidence>
<accession>A0A6A0AZ02</accession>
<gene>
    <name evidence="1" type="ORF">SCWH03_44110</name>
</gene>
<organism evidence="1 2">
    <name type="scientific">Streptomyces pacificus</name>
    <dbReference type="NCBI Taxonomy" id="2705029"/>
    <lineage>
        <taxon>Bacteria</taxon>
        <taxon>Bacillati</taxon>
        <taxon>Actinomycetota</taxon>
        <taxon>Actinomycetes</taxon>
        <taxon>Kitasatosporales</taxon>
        <taxon>Streptomycetaceae</taxon>
        <taxon>Streptomyces</taxon>
    </lineage>
</organism>
<keyword evidence="2" id="KW-1185">Reference proteome</keyword>
<dbReference type="EMBL" id="BLLG01000014">
    <property type="protein sequence ID" value="GFH38169.1"/>
    <property type="molecule type" value="Genomic_DNA"/>
</dbReference>